<dbReference type="Gene3D" id="3.40.50.720">
    <property type="entry name" value="NAD(P)-binding Rossmann-like Domain"/>
    <property type="match status" value="2"/>
</dbReference>
<dbReference type="SUPFAM" id="SSF51735">
    <property type="entry name" value="NAD(P)-binding Rossmann-fold domains"/>
    <property type="match status" value="1"/>
</dbReference>
<evidence type="ECO:0000256" key="2">
    <source>
        <dbReference type="SAM" id="MobiDB-lite"/>
    </source>
</evidence>
<sequence>MPRDEALDRGKATPDGGSCQPRRTFVGARPRGADPAPAPMSPRTHRARTSQVARRAGSCVPGGVPRQGSRRGRAAAAVRAPWPHIGRRAPDDRTMRLRKAPRFVLLTLGYALLLQVAYVASLLLRFEGAIPERYWQGYLQVTPWFTGLSLAGYFASGLFHGLWRYASTVTLFQVFKGVTLSAASLVGVLLFTIEPLFPRSLIVMVWLWELVLLGGVRFAWRLSRERVLGPMPSRALRTLVVGADHTGVHLVQEMRRGAEDGPEVLNPIGFIDDDQRLTGHLVEGVRVWGTLGDLPRVLEEQRVEMVILSDAGIPAKVVREISRYCAEANVRVKTLPGLSDLQPGRTALSQMRDMRIEDLLGRQPVQLNLGELAEFLRGQRVLVTGAGGSIGSELARQVAGFGPTAIMLFDHAENGLYFIHNELAAQHPEMELLPVVGDIRDARAVELAFRRFKPTVVFHAAAHKHVPLLEVSPREAVLNNIVGTRLLVDAADRFGVSEFVLISTDKAVNPTSVMGASKRVCEMLLQARSRRSATRFVAVRFGNVLGSDGSVIPLFQKQIARGGPITVTHPEARRYFMTIPEAVRLVLQAAAMGRGGEVFLLDMGEQVRITDLARQLIRMQGLREGEDIEILFTGLRPGEKLYEELHSDAERTRITRHERILVWDLDAKQEDVLLAEVAELERVAEEGDPESVKRMLHHIVPEYVEPRLDPVPPVPAEAVVELPAAPPPPRPETAPDWGGRGRRLLDAVVAAVLLAMCSPLWAAISFEARRRGLPATFSETRVGRTRRVGQRRAHRSRTAIDRRSIERRTQDLLGEPIVCQRFRTDVGPVSRWAGRHRLDKLPFLLNVLRGEMAIVGPKPEKEELVLRWKSLIPDYDRRFTVLPGVTGLAQVSGCPDSDLEGVRRRVLYDLHYVDHRSLLLDVRTLLRTLGVVLRRPRVGGAAVHPHPNGAPAAEAPSPVKGVTP</sequence>
<dbReference type="EMBL" id="DSQF01000012">
    <property type="protein sequence ID" value="HGZ43144.1"/>
    <property type="molecule type" value="Genomic_DNA"/>
</dbReference>
<dbReference type="Pfam" id="PF02719">
    <property type="entry name" value="Polysacc_synt_2"/>
    <property type="match status" value="1"/>
</dbReference>
<reference evidence="6" key="1">
    <citation type="journal article" date="2020" name="mSystems">
        <title>Genome- and Community-Level Interaction Insights into Carbon Utilization and Element Cycling Functions of Hydrothermarchaeota in Hydrothermal Sediment.</title>
        <authorList>
            <person name="Zhou Z."/>
            <person name="Liu Y."/>
            <person name="Xu W."/>
            <person name="Pan J."/>
            <person name="Luo Z.H."/>
            <person name="Li M."/>
        </authorList>
    </citation>
    <scope>NUCLEOTIDE SEQUENCE [LARGE SCALE GENOMIC DNA]</scope>
    <source>
        <strain evidence="6">SpSt-381</strain>
    </source>
</reference>
<evidence type="ECO:0000259" key="5">
    <source>
        <dbReference type="Pfam" id="PF02719"/>
    </source>
</evidence>
<comment type="caution">
    <text evidence="6">The sequence shown here is derived from an EMBL/GenBank/DDBJ whole genome shotgun (WGS) entry which is preliminary data.</text>
</comment>
<dbReference type="CDD" id="cd05237">
    <property type="entry name" value="UDP_invert_4-6DH_SDR_e"/>
    <property type="match status" value="1"/>
</dbReference>
<dbReference type="InterPro" id="IPR003869">
    <property type="entry name" value="Polysac_CapD-like"/>
</dbReference>
<keyword evidence="3" id="KW-0812">Transmembrane</keyword>
<feature type="domain" description="Polysaccharide biosynthesis protein CapD-like" evidence="5">
    <location>
        <begin position="381"/>
        <end position="662"/>
    </location>
</feature>
<dbReference type="Pfam" id="PF13727">
    <property type="entry name" value="CoA_binding_3"/>
    <property type="match status" value="1"/>
</dbReference>
<evidence type="ECO:0000259" key="4">
    <source>
        <dbReference type="Pfam" id="PF02397"/>
    </source>
</evidence>
<feature type="transmembrane region" description="Helical" evidence="3">
    <location>
        <begin position="174"/>
        <end position="193"/>
    </location>
</feature>
<dbReference type="PANTHER" id="PTHR43318">
    <property type="entry name" value="UDP-N-ACETYLGLUCOSAMINE 4,6-DEHYDRATASE"/>
    <property type="match status" value="1"/>
</dbReference>
<dbReference type="InterPro" id="IPR003362">
    <property type="entry name" value="Bact_transf"/>
</dbReference>
<protein>
    <submittedName>
        <fullName evidence="6">NAD-dependent epimerase/dehydratase family protein</fullName>
    </submittedName>
</protein>
<evidence type="ECO:0000256" key="3">
    <source>
        <dbReference type="SAM" id="Phobius"/>
    </source>
</evidence>
<dbReference type="InterPro" id="IPR036291">
    <property type="entry name" value="NAD(P)-bd_dom_sf"/>
</dbReference>
<gene>
    <name evidence="6" type="ORF">ENR23_06915</name>
</gene>
<dbReference type="PANTHER" id="PTHR43318:SF1">
    <property type="entry name" value="POLYSACCHARIDE BIOSYNTHESIS PROTEIN EPSC-RELATED"/>
    <property type="match status" value="1"/>
</dbReference>
<evidence type="ECO:0000256" key="1">
    <source>
        <dbReference type="ARBA" id="ARBA00007430"/>
    </source>
</evidence>
<keyword evidence="3" id="KW-0472">Membrane</keyword>
<feature type="domain" description="Bacterial sugar transferase" evidence="4">
    <location>
        <begin position="742"/>
        <end position="933"/>
    </location>
</feature>
<dbReference type="InterPro" id="IPR029063">
    <property type="entry name" value="SAM-dependent_MTases_sf"/>
</dbReference>
<comment type="similarity">
    <text evidence="1">Belongs to the polysaccharide synthase family.</text>
</comment>
<accession>A0A832I3Y1</accession>
<keyword evidence="3" id="KW-1133">Transmembrane helix</keyword>
<feature type="transmembrane region" description="Helical" evidence="3">
    <location>
        <begin position="103"/>
        <end position="124"/>
    </location>
</feature>
<feature type="region of interest" description="Disordered" evidence="2">
    <location>
        <begin position="1"/>
        <end position="75"/>
    </location>
</feature>
<dbReference type="AlphaFoldDB" id="A0A832I3Y1"/>
<dbReference type="InterPro" id="IPR051203">
    <property type="entry name" value="Polysaccharide_Synthase-Rel"/>
</dbReference>
<dbReference type="SUPFAM" id="SSF53335">
    <property type="entry name" value="S-adenosyl-L-methionine-dependent methyltransferases"/>
    <property type="match status" value="1"/>
</dbReference>
<feature type="compositionally biased region" description="Basic and acidic residues" evidence="2">
    <location>
        <begin position="1"/>
        <end position="12"/>
    </location>
</feature>
<name>A0A832I3Y1_UNCEI</name>
<feature type="transmembrane region" description="Helical" evidence="3">
    <location>
        <begin position="144"/>
        <end position="162"/>
    </location>
</feature>
<organism evidence="6">
    <name type="scientific">Eiseniibacteriota bacterium</name>
    <dbReference type="NCBI Taxonomy" id="2212470"/>
    <lineage>
        <taxon>Bacteria</taxon>
        <taxon>Candidatus Eiseniibacteriota</taxon>
    </lineage>
</organism>
<feature type="region of interest" description="Disordered" evidence="2">
    <location>
        <begin position="940"/>
        <end position="964"/>
    </location>
</feature>
<dbReference type="Pfam" id="PF02397">
    <property type="entry name" value="Bac_transf"/>
    <property type="match status" value="1"/>
</dbReference>
<proteinExistence type="inferred from homology"/>
<evidence type="ECO:0000313" key="6">
    <source>
        <dbReference type="EMBL" id="HGZ43144.1"/>
    </source>
</evidence>